<keyword evidence="4" id="KW-0964">Secreted</keyword>
<organism evidence="13 14">
    <name type="scientific">Lachnellula arida</name>
    <dbReference type="NCBI Taxonomy" id="1316785"/>
    <lineage>
        <taxon>Eukaryota</taxon>
        <taxon>Fungi</taxon>
        <taxon>Dikarya</taxon>
        <taxon>Ascomycota</taxon>
        <taxon>Pezizomycotina</taxon>
        <taxon>Leotiomycetes</taxon>
        <taxon>Helotiales</taxon>
        <taxon>Lachnaceae</taxon>
        <taxon>Lachnellula</taxon>
    </lineage>
</organism>
<gene>
    <name evidence="13" type="primary">sun1</name>
    <name evidence="13" type="ORF">LARI1_G002362</name>
</gene>
<evidence type="ECO:0000313" key="14">
    <source>
        <dbReference type="Proteomes" id="UP000469559"/>
    </source>
</evidence>
<feature type="region of interest" description="Disordered" evidence="11">
    <location>
        <begin position="162"/>
        <end position="182"/>
    </location>
</feature>
<keyword evidence="14" id="KW-1185">Reference proteome</keyword>
<comment type="similarity">
    <text evidence="2">Belongs to the SUN family.</text>
</comment>
<feature type="compositionally biased region" description="Low complexity" evidence="11">
    <location>
        <begin position="162"/>
        <end position="179"/>
    </location>
</feature>
<dbReference type="PANTHER" id="PTHR31316">
    <property type="entry name" value="BETA-GLUCOSIDASE-LIKE PROTEIN NCA3, MITOCHONDRIAL-RELATED"/>
    <property type="match status" value="1"/>
</dbReference>
<accession>A0A8T9BIP7</accession>
<evidence type="ECO:0000256" key="9">
    <source>
        <dbReference type="ARBA" id="ARBA00023316"/>
    </source>
</evidence>
<protein>
    <submittedName>
        <fullName evidence="13">Secreted beta-glucosidase sun1</fullName>
    </submittedName>
</protein>
<dbReference type="EMBL" id="QGMF01000117">
    <property type="protein sequence ID" value="TVY19276.1"/>
    <property type="molecule type" value="Genomic_DNA"/>
</dbReference>
<dbReference type="Proteomes" id="UP000469559">
    <property type="component" value="Unassembled WGS sequence"/>
</dbReference>
<evidence type="ECO:0000256" key="2">
    <source>
        <dbReference type="ARBA" id="ARBA00010579"/>
    </source>
</evidence>
<evidence type="ECO:0000256" key="6">
    <source>
        <dbReference type="ARBA" id="ARBA00022801"/>
    </source>
</evidence>
<name>A0A8T9BIP7_9HELO</name>
<dbReference type="InterPro" id="IPR051526">
    <property type="entry name" value="Beta-Glucosidase_SUN"/>
</dbReference>
<dbReference type="OrthoDB" id="5339822at2759"/>
<evidence type="ECO:0000256" key="3">
    <source>
        <dbReference type="ARBA" id="ARBA00022512"/>
    </source>
</evidence>
<dbReference type="AlphaFoldDB" id="A0A8T9BIP7"/>
<dbReference type="GO" id="GO:0009277">
    <property type="term" value="C:fungal-type cell wall"/>
    <property type="evidence" value="ECO:0007669"/>
    <property type="project" value="TreeGrafter"/>
</dbReference>
<dbReference type="GO" id="GO:0016798">
    <property type="term" value="F:hydrolase activity, acting on glycosyl bonds"/>
    <property type="evidence" value="ECO:0007669"/>
    <property type="project" value="UniProtKB-KW"/>
</dbReference>
<comment type="subcellular location">
    <subcellularLocation>
        <location evidence="1">Secreted</location>
        <location evidence="1">Cell wall</location>
    </subcellularLocation>
</comment>
<comment type="caution">
    <text evidence="13">The sequence shown here is derived from an EMBL/GenBank/DDBJ whole genome shotgun (WGS) entry which is preliminary data.</text>
</comment>
<evidence type="ECO:0000256" key="10">
    <source>
        <dbReference type="ARBA" id="ARBA00023326"/>
    </source>
</evidence>
<sequence>MKFSQIALLSAATIAAAQPHNHARHHHERRGSPVEGRDVVATVEVPGAVETVFVLNGIPISGEDVEAGIASGKYVLVNGQVSSIASAAPVETAAASIASAAPSSVATASSVHEGEFIEKVKSSPTTSSSAYVAPTSSAQASSASSAVASSASSAAASTTKAASSSTTSSSSKSSSSSSTGSWPDYVSGSLSCSSFPDKYGAVALDWMNNGGWSGLQHTPNFSGVLGAVGGLIDLISTPSSCEENTFCSYACPAGYQKSQWPSSNQGSTAQSVGGLYCDTNGKLQLTNPDVKQLCIAGAGGVTVESSVGNVISICRTDYPGTEAETVPLSLNSGDKGIDLCNPDKATYYSWEGAGTSAQYYLNPSGNSPSDACTWNVAGSGLGNYSPVNLGTGATDGQTYLSIFGNYPTLTDFTKWTLDYDVSFIVDGTESPCKYKNKTFYDIDGNPTDHTGCTVSGKTIVVQFS</sequence>
<keyword evidence="3" id="KW-0134">Cell wall</keyword>
<dbReference type="GO" id="GO:0000272">
    <property type="term" value="P:polysaccharide catabolic process"/>
    <property type="evidence" value="ECO:0007669"/>
    <property type="project" value="UniProtKB-KW"/>
</dbReference>
<dbReference type="PANTHER" id="PTHR31316:SF0">
    <property type="entry name" value="SECRETED BETA-GLUCOSIDASE SIM1-RELATED"/>
    <property type="match status" value="1"/>
</dbReference>
<keyword evidence="9" id="KW-0961">Cell wall biogenesis/degradation</keyword>
<keyword evidence="5 12" id="KW-0732">Signal</keyword>
<evidence type="ECO:0000256" key="11">
    <source>
        <dbReference type="SAM" id="MobiDB-lite"/>
    </source>
</evidence>
<keyword evidence="6" id="KW-0378">Hydrolase</keyword>
<proteinExistence type="inferred from homology"/>
<dbReference type="InterPro" id="IPR005556">
    <property type="entry name" value="SUN"/>
</dbReference>
<dbReference type="GO" id="GO:0009986">
    <property type="term" value="C:cell surface"/>
    <property type="evidence" value="ECO:0007669"/>
    <property type="project" value="TreeGrafter"/>
</dbReference>
<keyword evidence="7" id="KW-0119">Carbohydrate metabolism</keyword>
<reference evidence="13 14" key="1">
    <citation type="submission" date="2018-05" db="EMBL/GenBank/DDBJ databases">
        <title>Whole genome sequencing for identification of molecular markers to develop diagnostic detection tools for the regulated plant pathogen Lachnellula willkommii.</title>
        <authorList>
            <person name="Giroux E."/>
            <person name="Bilodeau G."/>
        </authorList>
    </citation>
    <scope>NUCLEOTIDE SEQUENCE [LARGE SCALE GENOMIC DNA]</scope>
    <source>
        <strain evidence="13 14">CBS 203.66</strain>
    </source>
</reference>
<evidence type="ECO:0000256" key="12">
    <source>
        <dbReference type="SAM" id="SignalP"/>
    </source>
</evidence>
<evidence type="ECO:0000256" key="8">
    <source>
        <dbReference type="ARBA" id="ARBA00023295"/>
    </source>
</evidence>
<dbReference type="GO" id="GO:0031505">
    <property type="term" value="P:fungal-type cell wall organization"/>
    <property type="evidence" value="ECO:0007669"/>
    <property type="project" value="TreeGrafter"/>
</dbReference>
<evidence type="ECO:0000256" key="5">
    <source>
        <dbReference type="ARBA" id="ARBA00022729"/>
    </source>
</evidence>
<evidence type="ECO:0000256" key="1">
    <source>
        <dbReference type="ARBA" id="ARBA00004191"/>
    </source>
</evidence>
<dbReference type="Pfam" id="PF03856">
    <property type="entry name" value="SUN"/>
    <property type="match status" value="1"/>
</dbReference>
<feature type="signal peptide" evidence="12">
    <location>
        <begin position="1"/>
        <end position="17"/>
    </location>
</feature>
<keyword evidence="8" id="KW-0326">Glycosidase</keyword>
<feature type="chain" id="PRO_5035771113" evidence="12">
    <location>
        <begin position="18"/>
        <end position="464"/>
    </location>
</feature>
<evidence type="ECO:0000256" key="7">
    <source>
        <dbReference type="ARBA" id="ARBA00023277"/>
    </source>
</evidence>
<keyword evidence="10" id="KW-0624">Polysaccharide degradation</keyword>
<evidence type="ECO:0000256" key="4">
    <source>
        <dbReference type="ARBA" id="ARBA00022525"/>
    </source>
</evidence>
<evidence type="ECO:0000313" key="13">
    <source>
        <dbReference type="EMBL" id="TVY19276.1"/>
    </source>
</evidence>